<dbReference type="PANTHER" id="PTHR42781:SF4">
    <property type="entry name" value="SPERMIDINE_PUTRESCINE IMPORT ATP-BINDING PROTEIN POTA"/>
    <property type="match status" value="1"/>
</dbReference>
<name>A0ABT6F5B6_9BACT</name>
<evidence type="ECO:0000313" key="5">
    <source>
        <dbReference type="EMBL" id="MDG3002614.1"/>
    </source>
</evidence>
<keyword evidence="3 5" id="KW-0067">ATP-binding</keyword>
<proteinExistence type="predicted"/>
<comment type="caution">
    <text evidence="5">The sequence shown here is derived from an EMBL/GenBank/DDBJ whole genome shotgun (WGS) entry which is preliminary data.</text>
</comment>
<dbReference type="InterPro" id="IPR027417">
    <property type="entry name" value="P-loop_NTPase"/>
</dbReference>
<organism evidence="5 6">
    <name type="scientific">Paludisphaera mucosa</name>
    <dbReference type="NCBI Taxonomy" id="3030827"/>
    <lineage>
        <taxon>Bacteria</taxon>
        <taxon>Pseudomonadati</taxon>
        <taxon>Planctomycetota</taxon>
        <taxon>Planctomycetia</taxon>
        <taxon>Isosphaerales</taxon>
        <taxon>Isosphaeraceae</taxon>
        <taxon>Paludisphaera</taxon>
    </lineage>
</organism>
<accession>A0ABT6F5B6</accession>
<evidence type="ECO:0000259" key="4">
    <source>
        <dbReference type="PROSITE" id="PS50893"/>
    </source>
</evidence>
<sequence length="229" mass="25120">MTAVHPLDLAVEEGEVLVLLGPSGCGKTTILRMVAGLVSPTSGEVAVDSIPISPQTMGAIRKTLGYVIQEGGLFPHLTGLANVTIMARQEGWPRARIDERVAELVEMTQLPRAGLDRYPNELSGGQRQRISLIRALFMSPRILLLDEPLGALDPLIRAGLQRDLKQVFERTGTTVLFVTHDLVEAGRFADRVCLMQSGRIVQQGPFREILQKPSSEFVREFVTSQVVEP</sequence>
<dbReference type="PROSITE" id="PS50893">
    <property type="entry name" value="ABC_TRANSPORTER_2"/>
    <property type="match status" value="1"/>
</dbReference>
<evidence type="ECO:0000256" key="1">
    <source>
        <dbReference type="ARBA" id="ARBA00022448"/>
    </source>
</evidence>
<protein>
    <submittedName>
        <fullName evidence="5">ATP-binding cassette domain-containing protein</fullName>
    </submittedName>
</protein>
<keyword evidence="2" id="KW-0547">Nucleotide-binding</keyword>
<gene>
    <name evidence="5" type="ORF">PZE19_02345</name>
</gene>
<dbReference type="InterPro" id="IPR050093">
    <property type="entry name" value="ABC_SmlMolc_Importer"/>
</dbReference>
<evidence type="ECO:0000256" key="2">
    <source>
        <dbReference type="ARBA" id="ARBA00022741"/>
    </source>
</evidence>
<keyword evidence="1" id="KW-0813">Transport</keyword>
<dbReference type="SMART" id="SM00382">
    <property type="entry name" value="AAA"/>
    <property type="match status" value="1"/>
</dbReference>
<dbReference type="InterPro" id="IPR017871">
    <property type="entry name" value="ABC_transporter-like_CS"/>
</dbReference>
<dbReference type="Pfam" id="PF00005">
    <property type="entry name" value="ABC_tran"/>
    <property type="match status" value="1"/>
</dbReference>
<keyword evidence="6" id="KW-1185">Reference proteome</keyword>
<dbReference type="SUPFAM" id="SSF52540">
    <property type="entry name" value="P-loop containing nucleoside triphosphate hydrolases"/>
    <property type="match status" value="1"/>
</dbReference>
<reference evidence="5 6" key="1">
    <citation type="submission" date="2023-03" db="EMBL/GenBank/DDBJ databases">
        <title>Paludisphaera mucosa sp. nov. a novel planctomycete from northern fen.</title>
        <authorList>
            <person name="Ivanova A."/>
        </authorList>
    </citation>
    <scope>NUCLEOTIDE SEQUENCE [LARGE SCALE GENOMIC DNA]</scope>
    <source>
        <strain evidence="5 6">Pla2</strain>
    </source>
</reference>
<dbReference type="InterPro" id="IPR003439">
    <property type="entry name" value="ABC_transporter-like_ATP-bd"/>
</dbReference>
<dbReference type="RefSeq" id="WP_277858978.1">
    <property type="nucleotide sequence ID" value="NZ_JARRAG010000001.1"/>
</dbReference>
<feature type="domain" description="ABC transporter" evidence="4">
    <location>
        <begin position="1"/>
        <end position="222"/>
    </location>
</feature>
<dbReference type="Gene3D" id="3.40.50.300">
    <property type="entry name" value="P-loop containing nucleotide triphosphate hydrolases"/>
    <property type="match status" value="1"/>
</dbReference>
<dbReference type="PANTHER" id="PTHR42781">
    <property type="entry name" value="SPERMIDINE/PUTRESCINE IMPORT ATP-BINDING PROTEIN POTA"/>
    <property type="match status" value="1"/>
</dbReference>
<dbReference type="Proteomes" id="UP001216907">
    <property type="component" value="Unassembled WGS sequence"/>
</dbReference>
<dbReference type="InterPro" id="IPR003593">
    <property type="entry name" value="AAA+_ATPase"/>
</dbReference>
<evidence type="ECO:0000256" key="3">
    <source>
        <dbReference type="ARBA" id="ARBA00022840"/>
    </source>
</evidence>
<dbReference type="PROSITE" id="PS00211">
    <property type="entry name" value="ABC_TRANSPORTER_1"/>
    <property type="match status" value="1"/>
</dbReference>
<dbReference type="EMBL" id="JARRAG010000001">
    <property type="protein sequence ID" value="MDG3002614.1"/>
    <property type="molecule type" value="Genomic_DNA"/>
</dbReference>
<evidence type="ECO:0000313" key="6">
    <source>
        <dbReference type="Proteomes" id="UP001216907"/>
    </source>
</evidence>
<dbReference type="GO" id="GO:0005524">
    <property type="term" value="F:ATP binding"/>
    <property type="evidence" value="ECO:0007669"/>
    <property type="project" value="UniProtKB-KW"/>
</dbReference>